<keyword evidence="1" id="KW-0732">Signal</keyword>
<evidence type="ECO:0000313" key="3">
    <source>
        <dbReference type="EMBL" id="TRW43634.1"/>
    </source>
</evidence>
<protein>
    <submittedName>
        <fullName evidence="3">Flagellar biosynthesis protein FlgA</fullName>
    </submittedName>
</protein>
<dbReference type="AlphaFoldDB" id="A0A552WLT9"/>
<dbReference type="Pfam" id="PF08666">
    <property type="entry name" value="SAF"/>
    <property type="match status" value="1"/>
</dbReference>
<dbReference type="Proteomes" id="UP000318693">
    <property type="component" value="Unassembled WGS sequence"/>
</dbReference>
<name>A0A552WLT9_9MICO</name>
<accession>A0A552WLT9</accession>
<reference evidence="3 4" key="1">
    <citation type="submission" date="2019-07" db="EMBL/GenBank/DDBJ databases">
        <title>Georgenia wutianyii sp. nov. and Georgenia *** sp. nov. isolated from plateau pika (Ochotona curzoniae) in the Qinghai-Tibet plateau of China.</title>
        <authorList>
            <person name="Tian Z."/>
        </authorList>
    </citation>
    <scope>NUCLEOTIDE SEQUENCE [LARGE SCALE GENOMIC DNA]</scope>
    <source>
        <strain evidence="3 4">Z446</strain>
    </source>
</reference>
<feature type="chain" id="PRO_5021925111" evidence="1">
    <location>
        <begin position="44"/>
        <end position="223"/>
    </location>
</feature>
<feature type="domain" description="SAF" evidence="2">
    <location>
        <begin position="52"/>
        <end position="114"/>
    </location>
</feature>
<gene>
    <name evidence="3" type="ORF">FJ693_16880</name>
</gene>
<evidence type="ECO:0000256" key="1">
    <source>
        <dbReference type="SAM" id="SignalP"/>
    </source>
</evidence>
<organism evidence="3 4">
    <name type="scientific">Georgenia yuyongxinii</name>
    <dbReference type="NCBI Taxonomy" id="2589797"/>
    <lineage>
        <taxon>Bacteria</taxon>
        <taxon>Bacillati</taxon>
        <taxon>Actinomycetota</taxon>
        <taxon>Actinomycetes</taxon>
        <taxon>Micrococcales</taxon>
        <taxon>Bogoriellaceae</taxon>
        <taxon>Georgenia</taxon>
    </lineage>
</organism>
<dbReference type="SMART" id="SM00858">
    <property type="entry name" value="SAF"/>
    <property type="match status" value="1"/>
</dbReference>
<sequence>MRTRQPPPPSRSTAARLRRGMWRHRHALAAMCLGLAAATAVSALRPVPPPHEDVVVLGADVSAGTPLAAADVVIRPVPAGLAPSGALRTLADAVGQPLAVGLPAGTPLVPGMLAGPGLAAAAPPGTVVVAVPLADAASARLAQPGRHISLVAVTSDTTGTPGEARVVARDLVVLAVDADVSEGLLGAGTSGVTYAYVAASESLATVLVGSSAWAPLRAVLEAP</sequence>
<comment type="caution">
    <text evidence="3">The sequence shown here is derived from an EMBL/GenBank/DDBJ whole genome shotgun (WGS) entry which is preliminary data.</text>
</comment>
<keyword evidence="3" id="KW-0966">Cell projection</keyword>
<proteinExistence type="predicted"/>
<dbReference type="EMBL" id="VJXR01000072">
    <property type="protein sequence ID" value="TRW43634.1"/>
    <property type="molecule type" value="Genomic_DNA"/>
</dbReference>
<feature type="signal peptide" evidence="1">
    <location>
        <begin position="1"/>
        <end position="43"/>
    </location>
</feature>
<evidence type="ECO:0000313" key="4">
    <source>
        <dbReference type="Proteomes" id="UP000318693"/>
    </source>
</evidence>
<keyword evidence="3" id="KW-0969">Cilium</keyword>
<dbReference type="InterPro" id="IPR013974">
    <property type="entry name" value="SAF"/>
</dbReference>
<evidence type="ECO:0000259" key="2">
    <source>
        <dbReference type="SMART" id="SM00858"/>
    </source>
</evidence>
<keyword evidence="4" id="KW-1185">Reference proteome</keyword>
<dbReference type="CDD" id="cd11614">
    <property type="entry name" value="SAF_CpaB_FlgA_like"/>
    <property type="match status" value="1"/>
</dbReference>
<keyword evidence="3" id="KW-0282">Flagellum</keyword>